<evidence type="ECO:0000256" key="5">
    <source>
        <dbReference type="ARBA" id="ARBA00022683"/>
    </source>
</evidence>
<feature type="transmembrane region" description="Helical" evidence="9">
    <location>
        <begin position="216"/>
        <end position="237"/>
    </location>
</feature>
<dbReference type="InterPro" id="IPR004703">
    <property type="entry name" value="PTS_sugar-sp_permease"/>
</dbReference>
<keyword evidence="7 9" id="KW-1133">Transmembrane helix</keyword>
<dbReference type="GO" id="GO:0005886">
    <property type="term" value="C:plasma membrane"/>
    <property type="evidence" value="ECO:0007669"/>
    <property type="project" value="UniProtKB-SubCell"/>
</dbReference>
<dbReference type="InterPro" id="IPR013014">
    <property type="entry name" value="PTS_EIIC_2"/>
</dbReference>
<accession>A0A3E3E0L5</accession>
<evidence type="ECO:0000259" key="10">
    <source>
        <dbReference type="PROSITE" id="PS51104"/>
    </source>
</evidence>
<keyword evidence="3" id="KW-1003">Cell membrane</keyword>
<evidence type="ECO:0000256" key="1">
    <source>
        <dbReference type="ARBA" id="ARBA00004651"/>
    </source>
</evidence>
<dbReference type="AlphaFoldDB" id="A0A3E3E0L5"/>
<evidence type="ECO:0000256" key="9">
    <source>
        <dbReference type="SAM" id="Phobius"/>
    </source>
</evidence>
<dbReference type="PANTHER" id="PTHR37324:SF2">
    <property type="entry name" value="PTS SYSTEM GALACTITOL-SPECIFIC EIIC COMPONENT"/>
    <property type="match status" value="1"/>
</dbReference>
<keyword evidence="6 9" id="KW-0812">Transmembrane</keyword>
<feature type="domain" description="PTS EIIC type-2" evidence="10">
    <location>
        <begin position="5"/>
        <end position="419"/>
    </location>
</feature>
<feature type="transmembrane region" description="Helical" evidence="9">
    <location>
        <begin position="355"/>
        <end position="373"/>
    </location>
</feature>
<evidence type="ECO:0000256" key="3">
    <source>
        <dbReference type="ARBA" id="ARBA00022475"/>
    </source>
</evidence>
<dbReference type="GO" id="GO:0015577">
    <property type="term" value="F:galactitol transmembrane transporter activity"/>
    <property type="evidence" value="ECO:0007669"/>
    <property type="project" value="InterPro"/>
</dbReference>
<dbReference type="RefSeq" id="WP_117532181.1">
    <property type="nucleotide sequence ID" value="NZ_QUSM01000003.1"/>
</dbReference>
<dbReference type="InterPro" id="IPR013853">
    <property type="entry name" value="EIIC-GAT"/>
</dbReference>
<dbReference type="PROSITE" id="PS51104">
    <property type="entry name" value="PTS_EIIC_TYPE_2"/>
    <property type="match status" value="1"/>
</dbReference>
<dbReference type="PANTHER" id="PTHR37324">
    <property type="entry name" value="PTS SYSTEM GALACTITOL-SPECIFIC EIIC COMPONENT"/>
    <property type="match status" value="1"/>
</dbReference>
<dbReference type="GO" id="GO:0009401">
    <property type="term" value="P:phosphoenolpyruvate-dependent sugar phosphotransferase system"/>
    <property type="evidence" value="ECO:0007669"/>
    <property type="project" value="UniProtKB-KW"/>
</dbReference>
<proteinExistence type="predicted"/>
<dbReference type="PIRSF" id="PIRSF006304">
    <property type="entry name" value="GatC"/>
    <property type="match status" value="1"/>
</dbReference>
<keyword evidence="4" id="KW-0762">Sugar transport</keyword>
<sequence length="419" mass="45852">MLNVVNTILGLGAAVIMPLVILILGLVFRMKIKNAVRAGLTVGIGFTGINLAIGLISNNLGGIVEGLQKKFNLTLNITDVGWPAGSAISFGNGTFVVACILTFLAINAIFLILNWTHTLNVDIFNYWHHILIGTMSYFATGSMFIGIIVATAFMMINTILAERQEDVVVDFGGEQWRGLSFTTQSFPIQLLFSRACNWVIDRIPGINKINFNLNQLPSSISFFAEPAILGFILGGLLSAVAGYAWENILSVGINMAAAMYLLPRMVSIMMEGLAPLTDAAREFMTSKFPGRKFNLAMDYCMLMGDKEVITMGLIGIPIVLFLAVVLPGNKFLPFTDLPSLPYWVIGIVYGSRHNAFRTILISIISFSLALYMVTDLAPLFTQMASNVGFEFVKGTTIGGYCIGFEWVGYILHKIVTFIF</sequence>
<name>A0A3E3E0L5_9FIRM</name>
<dbReference type="Pfam" id="PF03611">
    <property type="entry name" value="EIIC-GAT"/>
    <property type="match status" value="1"/>
</dbReference>
<evidence type="ECO:0000313" key="12">
    <source>
        <dbReference type="Proteomes" id="UP000261212"/>
    </source>
</evidence>
<reference evidence="11 12" key="1">
    <citation type="submission" date="2018-08" db="EMBL/GenBank/DDBJ databases">
        <title>A genome reference for cultivated species of the human gut microbiota.</title>
        <authorList>
            <person name="Zou Y."/>
            <person name="Xue W."/>
            <person name="Luo G."/>
        </authorList>
    </citation>
    <scope>NUCLEOTIDE SEQUENCE [LARGE SCALE GENOMIC DNA]</scope>
    <source>
        <strain evidence="11 12">AM25-6</strain>
    </source>
</reference>
<evidence type="ECO:0000313" key="11">
    <source>
        <dbReference type="EMBL" id="RGD74468.1"/>
    </source>
</evidence>
<feature type="transmembrane region" description="Helical" evidence="9">
    <location>
        <begin position="135"/>
        <end position="156"/>
    </location>
</feature>
<comment type="caution">
    <text evidence="11">The sequence shown here is derived from an EMBL/GenBank/DDBJ whole genome shotgun (WGS) entry which is preliminary data.</text>
</comment>
<evidence type="ECO:0000256" key="6">
    <source>
        <dbReference type="ARBA" id="ARBA00022692"/>
    </source>
</evidence>
<organism evidence="11 12">
    <name type="scientific">Anaerofustis stercorihominis</name>
    <dbReference type="NCBI Taxonomy" id="214853"/>
    <lineage>
        <taxon>Bacteria</taxon>
        <taxon>Bacillati</taxon>
        <taxon>Bacillota</taxon>
        <taxon>Clostridia</taxon>
        <taxon>Eubacteriales</taxon>
        <taxon>Eubacteriaceae</taxon>
        <taxon>Anaerofustis</taxon>
    </lineage>
</organism>
<evidence type="ECO:0000256" key="8">
    <source>
        <dbReference type="ARBA" id="ARBA00023136"/>
    </source>
</evidence>
<keyword evidence="8 9" id="KW-0472">Membrane</keyword>
<keyword evidence="5" id="KW-0598">Phosphotransferase system</keyword>
<feature type="transmembrane region" description="Helical" evidence="9">
    <location>
        <begin position="95"/>
        <end position="115"/>
    </location>
</feature>
<evidence type="ECO:0000256" key="7">
    <source>
        <dbReference type="ARBA" id="ARBA00022989"/>
    </source>
</evidence>
<evidence type="ECO:0000256" key="2">
    <source>
        <dbReference type="ARBA" id="ARBA00022448"/>
    </source>
</evidence>
<gene>
    <name evidence="11" type="ORF">DW687_06795</name>
</gene>
<dbReference type="Proteomes" id="UP000261212">
    <property type="component" value="Unassembled WGS sequence"/>
</dbReference>
<keyword evidence="2" id="KW-0813">Transport</keyword>
<dbReference type="EMBL" id="QUSM01000003">
    <property type="protein sequence ID" value="RGD74468.1"/>
    <property type="molecule type" value="Genomic_DNA"/>
</dbReference>
<evidence type="ECO:0000256" key="4">
    <source>
        <dbReference type="ARBA" id="ARBA00022597"/>
    </source>
</evidence>
<feature type="transmembrane region" description="Helical" evidence="9">
    <location>
        <begin position="243"/>
        <end position="262"/>
    </location>
</feature>
<feature type="transmembrane region" description="Helical" evidence="9">
    <location>
        <begin position="6"/>
        <end position="28"/>
    </location>
</feature>
<feature type="transmembrane region" description="Helical" evidence="9">
    <location>
        <begin position="308"/>
        <end position="328"/>
    </location>
</feature>
<comment type="subcellular location">
    <subcellularLocation>
        <location evidence="1">Cell membrane</location>
        <topology evidence="1">Multi-pass membrane protein</topology>
    </subcellularLocation>
</comment>
<protein>
    <submittedName>
        <fullName evidence="11">PTS galactitol transporter subunit IIC</fullName>
    </submittedName>
</protein>